<evidence type="ECO:0000313" key="6">
    <source>
        <dbReference type="EMBL" id="CEM44499.1"/>
    </source>
</evidence>
<dbReference type="SMART" id="SM01160">
    <property type="entry name" value="DUF1751"/>
    <property type="match status" value="1"/>
</dbReference>
<name>A0A0G4HKD1_9ALVE</name>
<accession>A0A0G4HKD1</accession>
<dbReference type="VEuPathDB" id="CryptoDB:Cvel_1119"/>
<gene>
    <name evidence="6" type="ORF">Cvel_1119</name>
</gene>
<dbReference type="GO" id="GO:0016020">
    <property type="term" value="C:membrane"/>
    <property type="evidence" value="ECO:0007669"/>
    <property type="project" value="UniProtKB-SubCell"/>
</dbReference>
<dbReference type="GO" id="GO:0006890">
    <property type="term" value="P:retrograde vesicle-mediated transport, Golgi to endoplasmic reticulum"/>
    <property type="evidence" value="ECO:0007669"/>
    <property type="project" value="InterPro"/>
</dbReference>
<organism evidence="6">
    <name type="scientific">Chromera velia CCMP2878</name>
    <dbReference type="NCBI Taxonomy" id="1169474"/>
    <lineage>
        <taxon>Eukaryota</taxon>
        <taxon>Sar</taxon>
        <taxon>Alveolata</taxon>
        <taxon>Colpodellida</taxon>
        <taxon>Chromeraceae</taxon>
        <taxon>Chromera</taxon>
    </lineage>
</organism>
<dbReference type="AlphaFoldDB" id="A0A0G4HKD1"/>
<evidence type="ECO:0000256" key="2">
    <source>
        <dbReference type="ARBA" id="ARBA00022692"/>
    </source>
</evidence>
<dbReference type="EMBL" id="CDMZ01002938">
    <property type="protein sequence ID" value="CEM44499.1"/>
    <property type="molecule type" value="Genomic_DNA"/>
</dbReference>
<evidence type="ECO:0008006" key="7">
    <source>
        <dbReference type="Google" id="ProtNLM"/>
    </source>
</evidence>
<feature type="transmembrane region" description="Helical" evidence="5">
    <location>
        <begin position="175"/>
        <end position="203"/>
    </location>
</feature>
<feature type="transmembrane region" description="Helical" evidence="5">
    <location>
        <begin position="22"/>
        <end position="47"/>
    </location>
</feature>
<dbReference type="GO" id="GO:0005794">
    <property type="term" value="C:Golgi apparatus"/>
    <property type="evidence" value="ECO:0007669"/>
    <property type="project" value="TreeGrafter"/>
</dbReference>
<comment type="subcellular location">
    <subcellularLocation>
        <location evidence="1">Membrane</location>
        <topology evidence="1">Multi-pass membrane protein</topology>
    </subcellularLocation>
</comment>
<keyword evidence="2 5" id="KW-0812">Transmembrane</keyword>
<evidence type="ECO:0000256" key="3">
    <source>
        <dbReference type="ARBA" id="ARBA00022989"/>
    </source>
</evidence>
<dbReference type="PANTHER" id="PTHR13377">
    <property type="entry name" value="PLACENTAL PROTEIN 6"/>
    <property type="match status" value="1"/>
</dbReference>
<keyword evidence="3 5" id="KW-1133">Transmembrane helix</keyword>
<feature type="transmembrane region" description="Helical" evidence="5">
    <location>
        <begin position="134"/>
        <end position="155"/>
    </location>
</feature>
<dbReference type="InterPro" id="IPR013861">
    <property type="entry name" value="TMEM115/Pdh1/Rbl19"/>
</dbReference>
<protein>
    <recommendedName>
        <fullName evidence="7">Peptidase S54 rhomboid domain-containing protein</fullName>
    </recommendedName>
</protein>
<proteinExistence type="predicted"/>
<feature type="transmembrane region" description="Helical" evidence="5">
    <location>
        <begin position="54"/>
        <end position="71"/>
    </location>
</feature>
<evidence type="ECO:0000256" key="4">
    <source>
        <dbReference type="ARBA" id="ARBA00023136"/>
    </source>
</evidence>
<feature type="transmembrane region" description="Helical" evidence="5">
    <location>
        <begin position="105"/>
        <end position="128"/>
    </location>
</feature>
<dbReference type="PANTHER" id="PTHR13377:SF3">
    <property type="entry name" value="TRANSMEMBRANE PROTEIN 115"/>
    <property type="match status" value="1"/>
</dbReference>
<keyword evidence="4 5" id="KW-0472">Membrane</keyword>
<evidence type="ECO:0000256" key="5">
    <source>
        <dbReference type="SAM" id="Phobius"/>
    </source>
</evidence>
<dbReference type="Pfam" id="PF08551">
    <property type="entry name" value="DUF1751"/>
    <property type="match status" value="1"/>
</dbReference>
<reference evidence="6" key="1">
    <citation type="submission" date="2014-11" db="EMBL/GenBank/DDBJ databases">
        <authorList>
            <person name="Otto D Thomas"/>
            <person name="Naeem Raeece"/>
        </authorList>
    </citation>
    <scope>NUCLEOTIDE SEQUENCE</scope>
</reference>
<feature type="transmembrane region" description="Helical" evidence="5">
    <location>
        <begin position="77"/>
        <end position="93"/>
    </location>
</feature>
<evidence type="ECO:0000256" key="1">
    <source>
        <dbReference type="ARBA" id="ARBA00004141"/>
    </source>
</evidence>
<sequence length="208" mass="22372">MYDLQSSFGQFKEALSSGRPKVTIGLVSIAVVLTVLCGVSGGLLSVFGFQATNILHGYAGVPFFWTLLTFNFFESDWWMLFLSLPVLLLCPLLEEHYGFVSVAKLILAVGSINGVVLFFWRILHWSIFQAEAPFFSPVGSCACVAVSVLIGVRQVSGQSCVRLMGGLEIPVQPRFLPLLLLCVVCVLCVVGVTGDFSLVSAIVGMVGG</sequence>